<proteinExistence type="predicted"/>
<comment type="caution">
    <text evidence="5">The sequence shown here is derived from an EMBL/GenBank/DDBJ whole genome shotgun (WGS) entry which is preliminary data.</text>
</comment>
<dbReference type="AlphaFoldDB" id="A0A0J9X3T9"/>
<evidence type="ECO:0000256" key="1">
    <source>
        <dbReference type="ARBA" id="ARBA00022729"/>
    </source>
</evidence>
<protein>
    <recommendedName>
        <fullName evidence="4">Yeast cell wall synthesis Kre9/Knh1-like N-terminal domain-containing protein</fullName>
    </recommendedName>
</protein>
<sequence>MKFSTALFALSSAIGAFAVNSFTTPIGNETLTAGETFIIRWNNTNGGDTVDLFLKKGNASNLETALTISTGLKNVGAVRWFLPEDLYTGTDYALQITNKDDTNDINYSPFFTIVGKDPVTTTSTTSSSSTKKTSTKHSTTTSAEASTTEASSTEASSTEASSTAEASASAAPNSTVSSTLAASSSFVNSTASATGTRSSAASGSATRSATGSAAASGSGSATGSAAASGTTTAAGSNGASALSLNNAVVAVGLAGAAFFAL</sequence>
<dbReference type="PANTHER" id="PTHR40633">
    <property type="entry name" value="MATRIX PROTEIN, PUTATIVE (AFU_ORTHOLOGUE AFUA_8G05410)-RELATED"/>
    <property type="match status" value="1"/>
</dbReference>
<feature type="region of interest" description="Disordered" evidence="2">
    <location>
        <begin position="120"/>
        <end position="172"/>
    </location>
</feature>
<evidence type="ECO:0000259" key="4">
    <source>
        <dbReference type="Pfam" id="PF10342"/>
    </source>
</evidence>
<dbReference type="Proteomes" id="UP000242525">
    <property type="component" value="Unassembled WGS sequence"/>
</dbReference>
<dbReference type="STRING" id="1173061.A0A0J9X3T9"/>
<name>A0A0J9X3T9_GEOCN</name>
<keyword evidence="6" id="KW-1185">Reference proteome</keyword>
<evidence type="ECO:0000256" key="2">
    <source>
        <dbReference type="SAM" id="MobiDB-lite"/>
    </source>
</evidence>
<reference evidence="5" key="1">
    <citation type="submission" date="2014-03" db="EMBL/GenBank/DDBJ databases">
        <authorList>
            <person name="Casaregola S."/>
        </authorList>
    </citation>
    <scope>NUCLEOTIDE SEQUENCE [LARGE SCALE GENOMIC DNA]</scope>
    <source>
        <strain evidence="5">CLIB 918</strain>
    </source>
</reference>
<evidence type="ECO:0000313" key="5">
    <source>
        <dbReference type="EMBL" id="CDO51774.1"/>
    </source>
</evidence>
<gene>
    <name evidence="5" type="ORF">BN980_GECA02s00670g</name>
</gene>
<dbReference type="Pfam" id="PF10342">
    <property type="entry name" value="Kre9_KNH"/>
    <property type="match status" value="1"/>
</dbReference>
<evidence type="ECO:0000256" key="3">
    <source>
        <dbReference type="SAM" id="SignalP"/>
    </source>
</evidence>
<feature type="signal peptide" evidence="3">
    <location>
        <begin position="1"/>
        <end position="18"/>
    </location>
</feature>
<dbReference type="EMBL" id="CCBN010000002">
    <property type="protein sequence ID" value="CDO51774.1"/>
    <property type="molecule type" value="Genomic_DNA"/>
</dbReference>
<dbReference type="PANTHER" id="PTHR40633:SF1">
    <property type="entry name" value="GPI ANCHORED SERINE-THREONINE RICH PROTEIN (AFU_ORTHOLOGUE AFUA_1G03630)"/>
    <property type="match status" value="1"/>
</dbReference>
<accession>A0A0J9X3T9</accession>
<keyword evidence="1 3" id="KW-0732">Signal</keyword>
<dbReference type="OrthoDB" id="2260257at2759"/>
<feature type="chain" id="PRO_5005325702" description="Yeast cell wall synthesis Kre9/Knh1-like N-terminal domain-containing protein" evidence="3">
    <location>
        <begin position="19"/>
        <end position="261"/>
    </location>
</feature>
<feature type="region of interest" description="Disordered" evidence="2">
    <location>
        <begin position="193"/>
        <end position="232"/>
    </location>
</feature>
<dbReference type="InterPro" id="IPR018466">
    <property type="entry name" value="Kre9/Knh1-like_N"/>
</dbReference>
<feature type="domain" description="Yeast cell wall synthesis Kre9/Knh1-like N-terminal" evidence="4">
    <location>
        <begin position="25"/>
        <end position="113"/>
    </location>
</feature>
<organism evidence="5 6">
    <name type="scientific">Geotrichum candidum</name>
    <name type="common">Oospora lactis</name>
    <name type="synonym">Dipodascus geotrichum</name>
    <dbReference type="NCBI Taxonomy" id="1173061"/>
    <lineage>
        <taxon>Eukaryota</taxon>
        <taxon>Fungi</taxon>
        <taxon>Dikarya</taxon>
        <taxon>Ascomycota</taxon>
        <taxon>Saccharomycotina</taxon>
        <taxon>Dipodascomycetes</taxon>
        <taxon>Dipodascales</taxon>
        <taxon>Dipodascaceae</taxon>
        <taxon>Geotrichum</taxon>
    </lineage>
</organism>
<dbReference type="InterPro" id="IPR052982">
    <property type="entry name" value="SRP1/TIP1-like"/>
</dbReference>
<evidence type="ECO:0000313" key="6">
    <source>
        <dbReference type="Proteomes" id="UP000242525"/>
    </source>
</evidence>